<reference evidence="4" key="2">
    <citation type="submission" date="2017-05" db="EMBL/GenBank/DDBJ databases">
        <title>Improved OligoMM genomes.</title>
        <authorList>
            <person name="Garzetti D."/>
        </authorList>
    </citation>
    <scope>NUCLEOTIDE SEQUENCE [LARGE SCALE GENOMIC DNA]</scope>
    <source>
        <strain evidence="4">KB18</strain>
    </source>
</reference>
<reference evidence="3 5" key="3">
    <citation type="submission" date="2020-11" db="EMBL/GenBank/DDBJ databases">
        <title>Closed and high quality bacterial genomes of the OMM12 community.</title>
        <authorList>
            <person name="Marbouty M."/>
            <person name="Lamy-Besnier Q."/>
            <person name="Debarbieux L."/>
            <person name="Koszul R."/>
        </authorList>
    </citation>
    <scope>NUCLEOTIDE SEQUENCE [LARGE SCALE GENOMIC DNA]</scope>
    <source>
        <strain evidence="3 5">KB18</strain>
    </source>
</reference>
<dbReference type="OrthoDB" id="1857652at2"/>
<keyword evidence="1" id="KW-0732">Signal</keyword>
<organism evidence="3 5">
    <name type="scientific">Acutalibacter muris</name>
    <dbReference type="NCBI Taxonomy" id="1796620"/>
    <lineage>
        <taxon>Bacteria</taxon>
        <taxon>Bacillati</taxon>
        <taxon>Bacillota</taxon>
        <taxon>Clostridia</taxon>
        <taxon>Eubacteriales</taxon>
        <taxon>Acutalibacteraceae</taxon>
        <taxon>Acutalibacter</taxon>
    </lineage>
</organism>
<dbReference type="PROSITE" id="PS51257">
    <property type="entry name" value="PROKAR_LIPOPROTEIN"/>
    <property type="match status" value="1"/>
</dbReference>
<keyword evidence="4" id="KW-1185">Reference proteome</keyword>
<accession>A0A1Z2XR59</accession>
<evidence type="ECO:0000256" key="1">
    <source>
        <dbReference type="SAM" id="SignalP"/>
    </source>
</evidence>
<dbReference type="AlphaFoldDB" id="A0A1Z2XR59"/>
<evidence type="ECO:0000313" key="3">
    <source>
        <dbReference type="EMBL" id="QQR30163.1"/>
    </source>
</evidence>
<evidence type="ECO:0008006" key="6">
    <source>
        <dbReference type="Google" id="ProtNLM"/>
    </source>
</evidence>
<dbReference type="EMBL" id="CP021422">
    <property type="protein sequence ID" value="ASB40881.1"/>
    <property type="molecule type" value="Genomic_DNA"/>
</dbReference>
<protein>
    <recommendedName>
        <fullName evidence="6">Flavodoxin-like domain-containing protein</fullName>
    </recommendedName>
</protein>
<evidence type="ECO:0000313" key="4">
    <source>
        <dbReference type="Proteomes" id="UP000196710"/>
    </source>
</evidence>
<dbReference type="Proteomes" id="UP000596035">
    <property type="component" value="Chromosome"/>
</dbReference>
<sequence>MKKTVKRTICSLLALLLVCGLAACGGTKSVDPKTCTYDEMVDYLTAKGYISKDAVPVDMLTTEGYLTDNTGGDIPYGPFADKAQDYDGLWLMWWDAATPSEAYTNCFQNLAMNEGVIVYMGGAAVLETAAYNGSFALAFGEGYAQKEAVTADFQALSQK</sequence>
<reference evidence="2" key="1">
    <citation type="journal article" date="2017" name="Genome Announc.">
        <title>High-Quality Whole-Genome Sequences of the Oligo-Mouse-Microbiota Bacterial Community.</title>
        <authorList>
            <person name="Garzetti D."/>
            <person name="Brugiroux S."/>
            <person name="Bunk B."/>
            <person name="Pukall R."/>
            <person name="McCoy K.D."/>
            <person name="Macpherson A.J."/>
            <person name="Stecher B."/>
        </authorList>
    </citation>
    <scope>NUCLEOTIDE SEQUENCE</scope>
    <source>
        <strain evidence="2">KB18</strain>
    </source>
</reference>
<dbReference type="Proteomes" id="UP000196710">
    <property type="component" value="Chromosome"/>
</dbReference>
<evidence type="ECO:0000313" key="5">
    <source>
        <dbReference type="Proteomes" id="UP000596035"/>
    </source>
</evidence>
<dbReference type="KEGG" id="amur:ADH66_09575"/>
<evidence type="ECO:0000313" key="2">
    <source>
        <dbReference type="EMBL" id="ASB40881.1"/>
    </source>
</evidence>
<gene>
    <name evidence="2" type="ORF">ADH66_09575</name>
    <name evidence="3" type="ORF">I5Q82_19610</name>
</gene>
<feature type="chain" id="PRO_5044568672" description="Flavodoxin-like domain-containing protein" evidence="1">
    <location>
        <begin position="23"/>
        <end position="159"/>
    </location>
</feature>
<dbReference type="EMBL" id="CP065321">
    <property type="protein sequence ID" value="QQR30163.1"/>
    <property type="molecule type" value="Genomic_DNA"/>
</dbReference>
<proteinExistence type="predicted"/>
<feature type="signal peptide" evidence="1">
    <location>
        <begin position="1"/>
        <end position="22"/>
    </location>
</feature>
<name>A0A1Z2XR59_9FIRM</name>
<dbReference type="RefSeq" id="WP_066541369.1">
    <property type="nucleotide sequence ID" value="NZ_CAJTCQ010000003.1"/>
</dbReference>